<dbReference type="InterPro" id="IPR001451">
    <property type="entry name" value="Hexapep"/>
</dbReference>
<dbReference type="EMBL" id="RXFM01000020">
    <property type="protein sequence ID" value="RST69957.1"/>
    <property type="molecule type" value="Genomic_DNA"/>
</dbReference>
<dbReference type="InterPro" id="IPR050484">
    <property type="entry name" value="Transf_Hexapept/Carb_Anhydrase"/>
</dbReference>
<dbReference type="InterPro" id="IPR011004">
    <property type="entry name" value="Trimer_LpxA-like_sf"/>
</dbReference>
<dbReference type="Proteomes" id="UP000279470">
    <property type="component" value="Unassembled WGS sequence"/>
</dbReference>
<evidence type="ECO:0000313" key="1">
    <source>
        <dbReference type="EMBL" id="RST69957.1"/>
    </source>
</evidence>
<comment type="caution">
    <text evidence="1">The sequence shown here is derived from an EMBL/GenBank/DDBJ whole genome shotgun (WGS) entry which is preliminary data.</text>
</comment>
<dbReference type="Gene3D" id="2.160.10.10">
    <property type="entry name" value="Hexapeptide repeat proteins"/>
    <property type="match status" value="1"/>
</dbReference>
<keyword evidence="2" id="KW-1185">Reference proteome</keyword>
<dbReference type="InterPro" id="IPR047324">
    <property type="entry name" value="LbH_gamma_CA-like"/>
</dbReference>
<dbReference type="Pfam" id="PF00132">
    <property type="entry name" value="Hexapep"/>
    <property type="match status" value="1"/>
</dbReference>
<dbReference type="PANTHER" id="PTHR13061">
    <property type="entry name" value="DYNACTIN SUBUNIT P25"/>
    <property type="match status" value="1"/>
</dbReference>
<dbReference type="AlphaFoldDB" id="A0A3S0FSU0"/>
<name>A0A3S0FSU0_9RICK</name>
<accession>A0A3S0FSU0</accession>
<sequence length="170" mass="18746">MAIILPYKNKIPKIAKDAFIAQNAVVIGDVEIGNKSSIWFNCVIRGDVNYIRIGDETNIQDGTIIHVGTNNGPTIIGSGVTIGHKALIHACKIYDNSFIGMNSTIMDYAVVKSYSMVAAGALVTNNKTIKENELWAGIPAKLMRVLKKEEINYITISKKRYVNLAKEYIN</sequence>
<reference evidence="2" key="1">
    <citation type="submission" date="2018-11" db="EMBL/GenBank/DDBJ databases">
        <title>Phylogenetic, genomic, and biogeographic characterization of a novel and ubiquitous marine invertebrate-associated Rickettsiales parasite, Candidatus Marinoinvertebrata rohwerii, gen. nov., sp. nov.</title>
        <authorList>
            <person name="Klinges J.G."/>
            <person name="Rosales S.M."/>
            <person name="Mcminds R."/>
            <person name="Shaver E.C."/>
            <person name="Shantz A."/>
            <person name="Peters E.C."/>
            <person name="Burkepile D.E."/>
            <person name="Silliman B.R."/>
            <person name="Vega Thurber R.L."/>
        </authorList>
    </citation>
    <scope>NUCLEOTIDE SEQUENCE [LARGE SCALE GENOMIC DNA]</scope>
    <source>
        <strain evidence="2">a_cerv_44</strain>
    </source>
</reference>
<evidence type="ECO:0000313" key="2">
    <source>
        <dbReference type="Proteomes" id="UP000279470"/>
    </source>
</evidence>
<organism evidence="1 2">
    <name type="scientific">Candidatus Aquarickettsia rohweri</name>
    <dbReference type="NCBI Taxonomy" id="2602574"/>
    <lineage>
        <taxon>Bacteria</taxon>
        <taxon>Pseudomonadati</taxon>
        <taxon>Pseudomonadota</taxon>
        <taxon>Alphaproteobacteria</taxon>
        <taxon>Rickettsiales</taxon>
        <taxon>Candidatus Midichloriaceae</taxon>
        <taxon>Candidatus Aquarickettsia</taxon>
    </lineage>
</organism>
<dbReference type="PANTHER" id="PTHR13061:SF29">
    <property type="entry name" value="GAMMA CARBONIC ANHYDRASE-LIKE 1, MITOCHONDRIAL-RELATED"/>
    <property type="match status" value="1"/>
</dbReference>
<dbReference type="RefSeq" id="WP_126044527.1">
    <property type="nucleotide sequence ID" value="NZ_RXFM01000020.1"/>
</dbReference>
<dbReference type="CDD" id="cd04645">
    <property type="entry name" value="LbH_gamma_CA_like"/>
    <property type="match status" value="1"/>
</dbReference>
<gene>
    <name evidence="1" type="ORF">EIC27_02230</name>
</gene>
<protein>
    <submittedName>
        <fullName evidence="1">Gamma carbonic anhydrase family protein</fullName>
    </submittedName>
</protein>
<dbReference type="OrthoDB" id="9803036at2"/>
<proteinExistence type="predicted"/>
<dbReference type="SUPFAM" id="SSF51161">
    <property type="entry name" value="Trimeric LpxA-like enzymes"/>
    <property type="match status" value="1"/>
</dbReference>